<proteinExistence type="predicted"/>
<accession>A0A314YQM0</accession>
<name>A0A314YQM0_PRUYE</name>
<reference evidence="2 3" key="1">
    <citation type="submission" date="2018-02" db="EMBL/GenBank/DDBJ databases">
        <title>Draft genome of wild Prunus yedoensis var. nudiflora.</title>
        <authorList>
            <person name="Baek S."/>
            <person name="Kim J.-H."/>
            <person name="Choi K."/>
            <person name="Kim G.-B."/>
            <person name="Cho A."/>
            <person name="Jang H."/>
            <person name="Shin C.-H."/>
            <person name="Yu H.-J."/>
            <person name="Mun J.-H."/>
        </authorList>
    </citation>
    <scope>NUCLEOTIDE SEQUENCE [LARGE SCALE GENOMIC DNA]</scope>
    <source>
        <strain evidence="3">cv. Jeju island</strain>
        <tissue evidence="2">Leaf</tissue>
    </source>
</reference>
<comment type="caution">
    <text evidence="2">The sequence shown here is derived from an EMBL/GenBank/DDBJ whole genome shotgun (WGS) entry which is preliminary data.</text>
</comment>
<evidence type="ECO:0000256" key="1">
    <source>
        <dbReference type="SAM" id="MobiDB-lite"/>
    </source>
</evidence>
<dbReference type="AlphaFoldDB" id="A0A314YQM0"/>
<protein>
    <submittedName>
        <fullName evidence="2">Uncharacterized protein</fullName>
    </submittedName>
</protein>
<evidence type="ECO:0000313" key="3">
    <source>
        <dbReference type="Proteomes" id="UP000250321"/>
    </source>
</evidence>
<dbReference type="Proteomes" id="UP000250321">
    <property type="component" value="Unassembled WGS sequence"/>
</dbReference>
<keyword evidence="3" id="KW-1185">Reference proteome</keyword>
<evidence type="ECO:0000313" key="2">
    <source>
        <dbReference type="EMBL" id="PQQ08269.1"/>
    </source>
</evidence>
<feature type="region of interest" description="Disordered" evidence="1">
    <location>
        <begin position="1"/>
        <end position="22"/>
    </location>
</feature>
<dbReference type="EMBL" id="PJQY01000746">
    <property type="protein sequence ID" value="PQQ08269.1"/>
    <property type="molecule type" value="Genomic_DNA"/>
</dbReference>
<gene>
    <name evidence="2" type="ORF">Pyn_17684</name>
</gene>
<organism evidence="2 3">
    <name type="scientific">Prunus yedoensis var. nudiflora</name>
    <dbReference type="NCBI Taxonomy" id="2094558"/>
    <lineage>
        <taxon>Eukaryota</taxon>
        <taxon>Viridiplantae</taxon>
        <taxon>Streptophyta</taxon>
        <taxon>Embryophyta</taxon>
        <taxon>Tracheophyta</taxon>
        <taxon>Spermatophyta</taxon>
        <taxon>Magnoliopsida</taxon>
        <taxon>eudicotyledons</taxon>
        <taxon>Gunneridae</taxon>
        <taxon>Pentapetalae</taxon>
        <taxon>rosids</taxon>
        <taxon>fabids</taxon>
        <taxon>Rosales</taxon>
        <taxon>Rosaceae</taxon>
        <taxon>Amygdaloideae</taxon>
        <taxon>Amygdaleae</taxon>
        <taxon>Prunus</taxon>
    </lineage>
</organism>
<sequence>MINGETTAEAASPDPSLSFDRNRTVTVAMPHPDRLRRGTRRSASPSTSAIVAPTRLWARRACAALSRYSMIFRNPTSGR</sequence>